<dbReference type="GO" id="GO:0051539">
    <property type="term" value="F:4 iron, 4 sulfur cluster binding"/>
    <property type="evidence" value="ECO:0007669"/>
    <property type="project" value="UniProtKB-KW"/>
</dbReference>
<dbReference type="InterPro" id="IPR017896">
    <property type="entry name" value="4Fe4S_Fe-S-bd"/>
</dbReference>
<dbReference type="PROSITE" id="PS51379">
    <property type="entry name" value="4FE4S_FER_2"/>
    <property type="match status" value="2"/>
</dbReference>
<keyword evidence="4" id="KW-0249">Electron transport</keyword>
<dbReference type="InterPro" id="IPR051684">
    <property type="entry name" value="Electron_Trans/Redox"/>
</dbReference>
<dbReference type="InterPro" id="IPR017900">
    <property type="entry name" value="4Fe4S_Fe_S_CS"/>
</dbReference>
<evidence type="ECO:0000256" key="2">
    <source>
        <dbReference type="ARBA" id="ARBA00022485"/>
    </source>
</evidence>
<dbReference type="Pfam" id="PF13187">
    <property type="entry name" value="Fer4_9"/>
    <property type="match status" value="1"/>
</dbReference>
<protein>
    <recommendedName>
        <fullName evidence="7">4Fe-4S ferredoxin-type domain-containing protein</fullName>
    </recommendedName>
</protein>
<keyword evidence="9" id="KW-1185">Reference proteome</keyword>
<evidence type="ECO:0000256" key="1">
    <source>
        <dbReference type="ARBA" id="ARBA00022448"/>
    </source>
</evidence>
<dbReference type="PANTHER" id="PTHR30176">
    <property type="entry name" value="FERREDOXIN-TYPE PROTEIN NAPH"/>
    <property type="match status" value="1"/>
</dbReference>
<keyword evidence="6" id="KW-0411">Iron-sulfur</keyword>
<keyword evidence="2" id="KW-0004">4Fe-4S</keyword>
<dbReference type="AlphaFoldDB" id="A0AAU9EJ42"/>
<dbReference type="Gene3D" id="3.30.70.20">
    <property type="match status" value="1"/>
</dbReference>
<evidence type="ECO:0000313" key="9">
    <source>
        <dbReference type="Proteomes" id="UP001321786"/>
    </source>
</evidence>
<reference evidence="8 9" key="1">
    <citation type="submission" date="2023-08" db="EMBL/GenBank/DDBJ databases">
        <title>Helicovermis profunda gen. nov., sp. nov., a novel mesophilic, fermentative bacterium within the Bacillota from a deep-sea hydrothermal vent chimney.</title>
        <authorList>
            <person name="Miyazaki U."/>
            <person name="Mizutani D."/>
            <person name="Hashimoto Y."/>
            <person name="Tame A."/>
            <person name="Sawayama S."/>
            <person name="Miyazaki J."/>
            <person name="Takai K."/>
            <person name="Nakagawa S."/>
        </authorList>
    </citation>
    <scope>NUCLEOTIDE SEQUENCE [LARGE SCALE GENOMIC DNA]</scope>
    <source>
        <strain evidence="8 9">S502</strain>
    </source>
</reference>
<organism evidence="8 9">
    <name type="scientific">Helicovermis profundi</name>
    <dbReference type="NCBI Taxonomy" id="3065157"/>
    <lineage>
        <taxon>Bacteria</taxon>
        <taxon>Bacillati</taxon>
        <taxon>Bacillota</taxon>
        <taxon>Clostridia</taxon>
        <taxon>Helicovermis</taxon>
    </lineage>
</organism>
<dbReference type="RefSeq" id="WP_338536287.1">
    <property type="nucleotide sequence ID" value="NZ_AP028654.1"/>
</dbReference>
<proteinExistence type="predicted"/>
<evidence type="ECO:0000259" key="7">
    <source>
        <dbReference type="PROSITE" id="PS51379"/>
    </source>
</evidence>
<accession>A0AAU9EJ42</accession>
<evidence type="ECO:0000256" key="4">
    <source>
        <dbReference type="ARBA" id="ARBA00022982"/>
    </source>
</evidence>
<dbReference type="SUPFAM" id="SSF54862">
    <property type="entry name" value="4Fe-4S ferredoxins"/>
    <property type="match status" value="1"/>
</dbReference>
<evidence type="ECO:0000256" key="6">
    <source>
        <dbReference type="ARBA" id="ARBA00023014"/>
    </source>
</evidence>
<evidence type="ECO:0000256" key="5">
    <source>
        <dbReference type="ARBA" id="ARBA00023004"/>
    </source>
</evidence>
<dbReference type="EMBL" id="AP028654">
    <property type="protein sequence ID" value="BEP27929.1"/>
    <property type="molecule type" value="Genomic_DNA"/>
</dbReference>
<dbReference type="GO" id="GO:0005886">
    <property type="term" value="C:plasma membrane"/>
    <property type="evidence" value="ECO:0007669"/>
    <property type="project" value="TreeGrafter"/>
</dbReference>
<evidence type="ECO:0000313" key="8">
    <source>
        <dbReference type="EMBL" id="BEP27929.1"/>
    </source>
</evidence>
<sequence>MEKLLKSRKTIQFLFGFLTLYAIYVKNVNLGLIIAFAAILGILFGKVFCKWMCPIGFIMELMTKNLKDDKLKLQRYNYFKVGCPISWIQGFLNKHSMFKIKVDSKTCTSCGICDDICYITSVDKKKSFYKNGKMDPGVAFNCARCMECVDKCPTNSIKFKM</sequence>
<dbReference type="PANTHER" id="PTHR30176:SF3">
    <property type="entry name" value="FERREDOXIN-TYPE PROTEIN NAPH"/>
    <property type="match status" value="1"/>
</dbReference>
<feature type="domain" description="4Fe-4S ferredoxin-type" evidence="7">
    <location>
        <begin position="98"/>
        <end position="127"/>
    </location>
</feature>
<keyword evidence="5" id="KW-0408">Iron</keyword>
<gene>
    <name evidence="8" type="ORF">HLPR_02600</name>
</gene>
<dbReference type="Pfam" id="PF12801">
    <property type="entry name" value="Fer4_5"/>
    <property type="match status" value="1"/>
</dbReference>
<keyword evidence="3" id="KW-0479">Metal-binding</keyword>
<evidence type="ECO:0000256" key="3">
    <source>
        <dbReference type="ARBA" id="ARBA00022723"/>
    </source>
</evidence>
<dbReference type="PROSITE" id="PS00198">
    <property type="entry name" value="4FE4S_FER_1"/>
    <property type="match status" value="1"/>
</dbReference>
<keyword evidence="1" id="KW-0813">Transport</keyword>
<dbReference type="KEGG" id="hprf:HLPR_02600"/>
<feature type="domain" description="4Fe-4S ferredoxin-type" evidence="7">
    <location>
        <begin position="130"/>
        <end position="161"/>
    </location>
</feature>
<dbReference type="GO" id="GO:0046872">
    <property type="term" value="F:metal ion binding"/>
    <property type="evidence" value="ECO:0007669"/>
    <property type="project" value="UniProtKB-KW"/>
</dbReference>
<dbReference type="Proteomes" id="UP001321786">
    <property type="component" value="Chromosome"/>
</dbReference>
<name>A0AAU9EJ42_9FIRM</name>